<sequence length="74" mass="8056">HGYQEIRITTMAGLRGGQSQVNGNLFEFSSGTTSILQFAPYRNSQIIYRSQNASGAVTDANGSPKRRTIAGWYG</sequence>
<evidence type="ECO:0000313" key="1">
    <source>
        <dbReference type="EMBL" id="KKM19540.1"/>
    </source>
</evidence>
<dbReference type="EMBL" id="LAZR01013962">
    <property type="protein sequence ID" value="KKM19540.1"/>
    <property type="molecule type" value="Genomic_DNA"/>
</dbReference>
<gene>
    <name evidence="1" type="ORF">LCGC14_1654620</name>
</gene>
<accession>A0A0F9KW59</accession>
<name>A0A0F9KW59_9ZZZZ</name>
<proteinExistence type="predicted"/>
<protein>
    <submittedName>
        <fullName evidence="1">Uncharacterized protein</fullName>
    </submittedName>
</protein>
<feature type="non-terminal residue" evidence="1">
    <location>
        <position position="1"/>
    </location>
</feature>
<comment type="caution">
    <text evidence="1">The sequence shown here is derived from an EMBL/GenBank/DDBJ whole genome shotgun (WGS) entry which is preliminary data.</text>
</comment>
<organism evidence="1">
    <name type="scientific">marine sediment metagenome</name>
    <dbReference type="NCBI Taxonomy" id="412755"/>
    <lineage>
        <taxon>unclassified sequences</taxon>
        <taxon>metagenomes</taxon>
        <taxon>ecological metagenomes</taxon>
    </lineage>
</organism>
<reference evidence="1" key="1">
    <citation type="journal article" date="2015" name="Nature">
        <title>Complex archaea that bridge the gap between prokaryotes and eukaryotes.</title>
        <authorList>
            <person name="Spang A."/>
            <person name="Saw J.H."/>
            <person name="Jorgensen S.L."/>
            <person name="Zaremba-Niedzwiedzka K."/>
            <person name="Martijn J."/>
            <person name="Lind A.E."/>
            <person name="van Eijk R."/>
            <person name="Schleper C."/>
            <person name="Guy L."/>
            <person name="Ettema T.J."/>
        </authorList>
    </citation>
    <scope>NUCLEOTIDE SEQUENCE</scope>
</reference>
<dbReference type="AlphaFoldDB" id="A0A0F9KW59"/>